<reference evidence="3" key="1">
    <citation type="submission" date="2020-01" db="EMBL/GenBank/DDBJ databases">
        <authorList>
            <person name="Mishra B."/>
        </authorList>
    </citation>
    <scope>NUCLEOTIDE SEQUENCE [LARGE SCALE GENOMIC DNA]</scope>
</reference>
<keyword evidence="4" id="KW-1185">Reference proteome</keyword>
<dbReference type="Proteomes" id="UP000467841">
    <property type="component" value="Unassembled WGS sequence"/>
</dbReference>
<comment type="caution">
    <text evidence="3">The sequence shown here is derived from an EMBL/GenBank/DDBJ whole genome shotgun (WGS) entry which is preliminary data.</text>
</comment>
<dbReference type="AlphaFoldDB" id="A0A6D2JQ46"/>
<dbReference type="PROSITE" id="PS50891">
    <property type="entry name" value="LOB"/>
    <property type="match status" value="1"/>
</dbReference>
<evidence type="ECO:0000313" key="4">
    <source>
        <dbReference type="Proteomes" id="UP000467841"/>
    </source>
</evidence>
<dbReference type="EMBL" id="CACVBM020001274">
    <property type="protein sequence ID" value="CAA7043078.1"/>
    <property type="molecule type" value="Genomic_DNA"/>
</dbReference>
<organism evidence="3 4">
    <name type="scientific">Microthlaspi erraticum</name>
    <dbReference type="NCBI Taxonomy" id="1685480"/>
    <lineage>
        <taxon>Eukaryota</taxon>
        <taxon>Viridiplantae</taxon>
        <taxon>Streptophyta</taxon>
        <taxon>Embryophyta</taxon>
        <taxon>Tracheophyta</taxon>
        <taxon>Spermatophyta</taxon>
        <taxon>Magnoliopsida</taxon>
        <taxon>eudicotyledons</taxon>
        <taxon>Gunneridae</taxon>
        <taxon>Pentapetalae</taxon>
        <taxon>rosids</taxon>
        <taxon>malvids</taxon>
        <taxon>Brassicales</taxon>
        <taxon>Brassicaceae</taxon>
        <taxon>Coluteocarpeae</taxon>
        <taxon>Microthlaspi</taxon>
    </lineage>
</organism>
<dbReference type="OrthoDB" id="1893065at2759"/>
<sequence length="219" mass="25193">MSSSKIHGGSSASSATACAACKYQRKKCTKNCLLAPYFPQERQKQFLNAHKLFGVSNITKMIKEVEESQRNIAMQNLIFHANARALDPVGGMYKIMCDLKSKINCCQAELNFVHQQLSMYRYRSLAHQQQRQRQDLSFGSYSYGDLLEQEDQEYVNVNGFNHQNEQQQLQEMMPQQSLLNYDMFLEKAEQTNKVKLEKEGISDPEQPNLLSHILMPSQI</sequence>
<proteinExistence type="inferred from homology"/>
<gene>
    <name evidence="3" type="ORF">MERR_LOCUS30313</name>
</gene>
<evidence type="ECO:0000256" key="1">
    <source>
        <dbReference type="ARBA" id="ARBA00005474"/>
    </source>
</evidence>
<dbReference type="InterPro" id="IPR004883">
    <property type="entry name" value="LOB"/>
</dbReference>
<name>A0A6D2JQ46_9BRAS</name>
<accession>A0A6D2JQ46</accession>
<feature type="domain" description="LOB" evidence="2">
    <location>
        <begin position="16"/>
        <end position="117"/>
    </location>
</feature>
<protein>
    <recommendedName>
        <fullName evidence="2">LOB domain-containing protein</fullName>
    </recommendedName>
</protein>
<dbReference type="PANTHER" id="PTHR31301:SF75">
    <property type="entry name" value="LOB DOMAIN-CONTAINING PROTEIN 7"/>
    <property type="match status" value="1"/>
</dbReference>
<evidence type="ECO:0000313" key="3">
    <source>
        <dbReference type="EMBL" id="CAA7043078.1"/>
    </source>
</evidence>
<comment type="similarity">
    <text evidence="1">Belongs to the LOB domain-containing protein family.</text>
</comment>
<dbReference type="Pfam" id="PF03195">
    <property type="entry name" value="LOB"/>
    <property type="match status" value="1"/>
</dbReference>
<evidence type="ECO:0000259" key="2">
    <source>
        <dbReference type="PROSITE" id="PS50891"/>
    </source>
</evidence>
<dbReference type="PROSITE" id="PS51257">
    <property type="entry name" value="PROKAR_LIPOPROTEIN"/>
    <property type="match status" value="1"/>
</dbReference>
<dbReference type="PANTHER" id="PTHR31301">
    <property type="entry name" value="LOB DOMAIN-CONTAINING PROTEIN 4-RELATED"/>
    <property type="match status" value="1"/>
</dbReference>